<dbReference type="Pfam" id="PF20222">
    <property type="entry name" value="DUF6581"/>
    <property type="match status" value="1"/>
</dbReference>
<feature type="compositionally biased region" description="Basic and acidic residues" evidence="6">
    <location>
        <begin position="797"/>
        <end position="808"/>
    </location>
</feature>
<reference evidence="9 10" key="1">
    <citation type="journal article" date="2012" name="Eukaryot. Cell">
        <title>Draft genome sequence of Wickerhamomyces ciferrii NRRL Y-1031 F-60-10.</title>
        <authorList>
            <person name="Schneider J."/>
            <person name="Andrea H."/>
            <person name="Blom J."/>
            <person name="Jaenicke S."/>
            <person name="Ruckert C."/>
            <person name="Schorsch C."/>
            <person name="Szczepanowski R."/>
            <person name="Farwick M."/>
            <person name="Goesmann A."/>
            <person name="Puhler A."/>
            <person name="Schaffer S."/>
            <person name="Tauch A."/>
            <person name="Kohler T."/>
            <person name="Brinkrolf K."/>
        </authorList>
    </citation>
    <scope>NUCLEOTIDE SEQUENCE [LARGE SCALE GENOMIC DNA]</scope>
    <source>
        <strain evidence="10">ATCC 14091 / BCRC 22168 / CBS 111 / JCM 3599 / NBRC 0793 / NRRL Y-1031 F-60-10</strain>
    </source>
</reference>
<dbReference type="GO" id="GO:0000127">
    <property type="term" value="C:transcription factor TFIIIC complex"/>
    <property type="evidence" value="ECO:0007669"/>
    <property type="project" value="InterPro"/>
</dbReference>
<keyword evidence="4" id="KW-0804">Transcription</keyword>
<sequence length="1372" mass="157078">MSLLYPDSIVNKALTELAYEGSQGVSFDKLWELLTPILQIDGFYQKVIYAWLIKNSNVEILNAEEKVIDAPKNYDDIAQGKYFIRVTSDYQCLVLTGLPKENNPIIGRAYDLLVEIAKSRKEGIDTLTLTQKTGQDKRSLTTRIKNLGNLVVKVPILKNGRNLSLLTLTKFFDNAAYNKNPIKSEKEEKFIINVEDIRLRIINALKNAKHNIRQTADLKRELEMDKSSKLSRNFKSITTYLEEKQFLEKVFVVSPKPPKRQFLALKYLKDYIPKNQRDQNDNDDLDDDDDIPDDDDEEQELNEDLIDDNLKDLENEAPTSLTNVENIEITSSKNSKNYTIFNRIFPLQNQIFQLVNNSGTSGLSTNDLLDTVLGRSYDRLFTKVMECYTPENLIPNIANHSIVRHYDFQGKVKFYRYLTRPNFLKFSGQDQDLNGSTLLTYEPTNTSLKELNKKHFTTLNSGVSVVTTLDGHKYLQWFGSQVIEGSTPSKSKKKKTTKKDANDNTKKKRGRPRKGEEDSNKNKQLKVSNIESQTSNIDEIPFIGEPSITPQISSTRTSIPHQDQEPEKEPQPETQDDISSSIDPQLANPTDIPVADSTTTTENPEPSTSDTPTTTEKSSSKDKRKTKFNEAGKFKHSKEKLITVSDLKVTSFKALERMNTIMKVLKDNNGVMENSIIFSEAVNKEANQQIDRKTFKKDVNSLIEQNKIYIGEFFIGREQQNHSVIILKGTTNEDLNKAEHIMKENLKSSGKPLAKKSTLENIDLEFYDDDFKKSFETELPPTKRMRAMERRAQRVKELAQNEEEKNEVNENNDNDINDHAKAIEKAYREAQTSNTLTYVDESSSFPFPTSAPIQAPVQAQFQAPNTGLTRKSTKAAPKPKKKSTPKKQAVKSKPIVAKAPRVRKEKKTTEWDTPKPKEQRGQSYRNKRNTSNLNSADTMLLFKAVIICKTITKNIIDWEKITKLFNGIPEEILKKKWPRIRMMMGQNGGKVARRTWKRILLSAVKEGRISLEEVENLNLENLVKIWQDSEILGLSDDLSDSLFANYEDNISHYNFVKSSISTNSYLYDPNSMVQREQYLVSRSFTYENNDEKDFAQAVDHVVNNDDGFEEDNVNNRSIIRKTIIAIILSGTNTNIRKLPLLESFDKQLVDEVFMEMTRKKEISINLDTKVSIGETLNNILNSNTYDFSITKVNQIQNLLNEVFEAKKAFVLNPIFDNAYMVPIIELLSRNQLDILRVDHYRKEVLEGYEARVIEREKLDCDIILAPGSEKIQNVSNESPLVPMGKPCSYIWIDVEGKINKNVWNKINRLVLITILGKPGITKFDLLEKLSLVLNKEELIKILEWLVDAKAIKEGEFQGVWLNPFWYTIFGTS</sequence>
<feature type="compositionally biased region" description="Polar residues" evidence="6">
    <location>
        <begin position="921"/>
        <end position="930"/>
    </location>
</feature>
<evidence type="ECO:0000313" key="9">
    <source>
        <dbReference type="EMBL" id="CCH46700.1"/>
    </source>
</evidence>
<dbReference type="GO" id="GO:0006384">
    <property type="term" value="P:transcription initiation at RNA polymerase III promoter"/>
    <property type="evidence" value="ECO:0007669"/>
    <property type="project" value="InterPro"/>
</dbReference>
<dbReference type="GO" id="GO:0005634">
    <property type="term" value="C:nucleus"/>
    <property type="evidence" value="ECO:0007669"/>
    <property type="project" value="UniProtKB-SubCell"/>
</dbReference>
<comment type="caution">
    <text evidence="9">The sequence shown here is derived from an EMBL/GenBank/DDBJ whole genome shotgun (WGS) entry which is preliminary data.</text>
</comment>
<dbReference type="GO" id="GO:0042791">
    <property type="term" value="P:5S class rRNA transcription by RNA polymerase III"/>
    <property type="evidence" value="ECO:0007669"/>
    <property type="project" value="TreeGrafter"/>
</dbReference>
<accession>K0KN60</accession>
<feature type="region of interest" description="Disordered" evidence="6">
    <location>
        <begin position="274"/>
        <end position="299"/>
    </location>
</feature>
<keyword evidence="3" id="KW-0238">DNA-binding</keyword>
<dbReference type="PANTHER" id="PTHR15180:SF1">
    <property type="entry name" value="GENERAL TRANSCRIPTION FACTOR 3C POLYPEPTIDE 1"/>
    <property type="match status" value="1"/>
</dbReference>
<feature type="domain" description="B-block binding subunit of TFIIIC" evidence="7">
    <location>
        <begin position="109"/>
        <end position="173"/>
    </location>
</feature>
<evidence type="ECO:0000313" key="10">
    <source>
        <dbReference type="Proteomes" id="UP000009328"/>
    </source>
</evidence>
<evidence type="ECO:0000256" key="6">
    <source>
        <dbReference type="SAM" id="MobiDB-lite"/>
    </source>
</evidence>
<evidence type="ECO:0000259" key="8">
    <source>
        <dbReference type="Pfam" id="PF20222"/>
    </source>
</evidence>
<dbReference type="PANTHER" id="PTHR15180">
    <property type="entry name" value="GENERAL TRANSCRIPTION FACTOR 3C POLYPEPTIDE 1"/>
    <property type="match status" value="1"/>
</dbReference>
<feature type="region of interest" description="Disordered" evidence="6">
    <location>
        <begin position="862"/>
        <end position="930"/>
    </location>
</feature>
<evidence type="ECO:0000259" key="7">
    <source>
        <dbReference type="Pfam" id="PF04182"/>
    </source>
</evidence>
<dbReference type="HOGENOM" id="CLU_005481_0_0_1"/>
<proteinExistence type="predicted"/>
<feature type="compositionally biased region" description="Polar residues" evidence="6">
    <location>
        <begin position="548"/>
        <end position="559"/>
    </location>
</feature>
<keyword evidence="2" id="KW-0597">Phosphoprotein</keyword>
<feature type="compositionally biased region" description="Basic and acidic residues" evidence="6">
    <location>
        <begin position="907"/>
        <end position="920"/>
    </location>
</feature>
<dbReference type="FunCoup" id="K0KN60">
    <property type="interactions" value="34"/>
</dbReference>
<feature type="region of interest" description="Disordered" evidence="6">
    <location>
        <begin position="797"/>
        <end position="817"/>
    </location>
</feature>
<feature type="compositionally biased region" description="Polar residues" evidence="6">
    <location>
        <begin position="525"/>
        <end position="537"/>
    </location>
</feature>
<evidence type="ECO:0000256" key="1">
    <source>
        <dbReference type="ARBA" id="ARBA00004123"/>
    </source>
</evidence>
<feature type="compositionally biased region" description="Basic and acidic residues" evidence="6">
    <location>
        <begin position="562"/>
        <end position="571"/>
    </location>
</feature>
<protein>
    <submittedName>
        <fullName evidence="9">Transcription factor tau subunit</fullName>
    </submittedName>
</protein>
<feature type="region of interest" description="Disordered" evidence="6">
    <location>
        <begin position="485"/>
        <end position="631"/>
    </location>
</feature>
<dbReference type="Pfam" id="PF04182">
    <property type="entry name" value="B-block_TFIIIC"/>
    <property type="match status" value="1"/>
</dbReference>
<dbReference type="GO" id="GO:0003677">
    <property type="term" value="F:DNA binding"/>
    <property type="evidence" value="ECO:0007669"/>
    <property type="project" value="UniProtKB-KW"/>
</dbReference>
<organism evidence="9 10">
    <name type="scientific">Wickerhamomyces ciferrii (strain ATCC 14091 / BCRC 22168 / CBS 111 / JCM 3599 / NBRC 0793 / NRRL Y-1031 F-60-10)</name>
    <name type="common">Yeast</name>
    <name type="synonym">Pichia ciferrii</name>
    <dbReference type="NCBI Taxonomy" id="1206466"/>
    <lineage>
        <taxon>Eukaryota</taxon>
        <taxon>Fungi</taxon>
        <taxon>Dikarya</taxon>
        <taxon>Ascomycota</taxon>
        <taxon>Saccharomycotina</taxon>
        <taxon>Saccharomycetes</taxon>
        <taxon>Phaffomycetales</taxon>
        <taxon>Wickerhamomycetaceae</taxon>
        <taxon>Wickerhamomyces</taxon>
    </lineage>
</organism>
<evidence type="ECO:0000256" key="2">
    <source>
        <dbReference type="ARBA" id="ARBA00022553"/>
    </source>
</evidence>
<dbReference type="STRING" id="1206466.K0KN60"/>
<feature type="compositionally biased region" description="Low complexity" evidence="6">
    <location>
        <begin position="596"/>
        <end position="617"/>
    </location>
</feature>
<gene>
    <name evidence="9" type="ORF">BN7_6297</name>
</gene>
<feature type="compositionally biased region" description="Acidic residues" evidence="6">
    <location>
        <begin position="281"/>
        <end position="299"/>
    </location>
</feature>
<keyword evidence="5" id="KW-0539">Nucleus</keyword>
<evidence type="ECO:0000256" key="4">
    <source>
        <dbReference type="ARBA" id="ARBA00023163"/>
    </source>
</evidence>
<keyword evidence="10" id="KW-1185">Reference proteome</keyword>
<dbReference type="eggNOG" id="ENOG502QVPM">
    <property type="taxonomic scope" value="Eukaryota"/>
</dbReference>
<dbReference type="InterPro" id="IPR007309">
    <property type="entry name" value="TFIIIC_Bblock-bd"/>
</dbReference>
<feature type="compositionally biased region" description="Basic residues" evidence="6">
    <location>
        <begin position="871"/>
        <end position="890"/>
    </location>
</feature>
<evidence type="ECO:0000256" key="3">
    <source>
        <dbReference type="ARBA" id="ARBA00023125"/>
    </source>
</evidence>
<dbReference type="Proteomes" id="UP000009328">
    <property type="component" value="Unassembled WGS sequence"/>
</dbReference>
<evidence type="ECO:0000256" key="5">
    <source>
        <dbReference type="ARBA" id="ARBA00023242"/>
    </source>
</evidence>
<comment type="subcellular location">
    <subcellularLocation>
        <location evidence="1">Nucleus</location>
    </subcellularLocation>
</comment>
<dbReference type="InParanoid" id="K0KN60"/>
<dbReference type="InterPro" id="IPR046488">
    <property type="entry name" value="Sfc3/Tfc3_C"/>
</dbReference>
<dbReference type="EMBL" id="CAIF01000262">
    <property type="protein sequence ID" value="CCH46700.1"/>
    <property type="molecule type" value="Genomic_DNA"/>
</dbReference>
<dbReference type="InterPro" id="IPR044210">
    <property type="entry name" value="Tfc3-like"/>
</dbReference>
<name>K0KN60_WICCF</name>
<feature type="domain" description="Transcription factor tau subunit sfc3/Tfc3 C-terminal" evidence="8">
    <location>
        <begin position="927"/>
        <end position="1325"/>
    </location>
</feature>